<feature type="region of interest" description="Disordered" evidence="1">
    <location>
        <begin position="247"/>
        <end position="294"/>
    </location>
</feature>
<evidence type="ECO:0000313" key="3">
    <source>
        <dbReference type="Proteomes" id="UP001050691"/>
    </source>
</evidence>
<feature type="compositionally biased region" description="Polar residues" evidence="1">
    <location>
        <begin position="251"/>
        <end position="275"/>
    </location>
</feature>
<feature type="region of interest" description="Disordered" evidence="1">
    <location>
        <begin position="140"/>
        <end position="164"/>
    </location>
</feature>
<keyword evidence="3" id="KW-1185">Reference proteome</keyword>
<feature type="compositionally biased region" description="Polar residues" evidence="1">
    <location>
        <begin position="146"/>
        <end position="164"/>
    </location>
</feature>
<feature type="compositionally biased region" description="Low complexity" evidence="1">
    <location>
        <begin position="85"/>
        <end position="113"/>
    </location>
</feature>
<sequence length="622" mass="67831">MLHESPASLPPIISRPCKRRRTATEALAGYFDSTNISRDFFTDMANTDETIRAVTSIIARTSPLLMDSRFQHIASFKSQTHRHSSLNSRLRNNNTTPPTNNNRLENNNNATTTSPIDRRSKLMGRIQDISHLLLSDHYESEFTKRSPPNSHTSLNLPPSTCDTQPDNLQIIPAAASSSSSPSSPQNLQATVLLPTPIQSVVAEDQSPRQPVLPELLSSRRRSPSIVILEKGREEVSDAVVVIDTRTHRQRASMTASPPTPTRSIASLTSHTSSKWPHTPDNEAGPSFPEIPESYSDYTTSYHHLAEADNTGVTIIQPQSPPSSPPPTMWQQGPSVASTSKPPSVTGTPQWMMTQVRHEKLPESSSHQPTPRSRSFSLDNILSPLLPTRNSLPPTPLIAAAVAPPAVDADVSIAMEVDTPSARAEDIRIPLVATPEREMSVASDHLPPKSRSRRRSRAVKVVESDEETEGERERVKRPRESGNGDHRKSMKLKIRIGPLNTSISTSTTTPPMAAAGVVVSAAAPTPTTEMEASSSKEENPSFISMASGTTTISQTTPESLQIDALPPLIPGKARKRKAPPAKKGWKGWVEVEVDEGQRPPKGFSLDDLPVGERRTRSGKQFDG</sequence>
<feature type="compositionally biased region" description="Pro residues" evidence="1">
    <location>
        <begin position="318"/>
        <end position="327"/>
    </location>
</feature>
<accession>A0AAV5AMU9</accession>
<feature type="region of interest" description="Disordered" evidence="1">
    <location>
        <begin position="551"/>
        <end position="622"/>
    </location>
</feature>
<evidence type="ECO:0000256" key="1">
    <source>
        <dbReference type="SAM" id="MobiDB-lite"/>
    </source>
</evidence>
<reference evidence="2" key="1">
    <citation type="submission" date="2021-10" db="EMBL/GenBank/DDBJ databases">
        <title>De novo Genome Assembly of Clathrus columnatus (Basidiomycota, Fungi) Using Illumina and Nanopore Sequence Data.</title>
        <authorList>
            <person name="Ogiso-Tanaka E."/>
            <person name="Itagaki H."/>
            <person name="Hosoya T."/>
            <person name="Hosaka K."/>
        </authorList>
    </citation>
    <scope>NUCLEOTIDE SEQUENCE</scope>
    <source>
        <strain evidence="2">MO-923</strain>
    </source>
</reference>
<proteinExistence type="predicted"/>
<feature type="compositionally biased region" description="Basic and acidic residues" evidence="1">
    <location>
        <begin position="470"/>
        <end position="486"/>
    </location>
</feature>
<feature type="region of interest" description="Disordered" evidence="1">
    <location>
        <begin position="316"/>
        <end position="346"/>
    </location>
</feature>
<evidence type="ECO:0000313" key="2">
    <source>
        <dbReference type="EMBL" id="GJJ15057.1"/>
    </source>
</evidence>
<name>A0AAV5AMU9_9AGAM</name>
<protein>
    <submittedName>
        <fullName evidence="2">Uncharacterized protein</fullName>
    </submittedName>
</protein>
<comment type="caution">
    <text evidence="2">The sequence shown here is derived from an EMBL/GenBank/DDBJ whole genome shotgun (WGS) entry which is preliminary data.</text>
</comment>
<feature type="compositionally biased region" description="Polar residues" evidence="1">
    <location>
        <begin position="362"/>
        <end position="377"/>
    </location>
</feature>
<feature type="compositionally biased region" description="Basic residues" evidence="1">
    <location>
        <begin position="447"/>
        <end position="457"/>
    </location>
</feature>
<feature type="region of interest" description="Disordered" evidence="1">
    <location>
        <begin position="77"/>
        <end position="119"/>
    </location>
</feature>
<gene>
    <name evidence="2" type="ORF">Clacol_009332</name>
</gene>
<feature type="region of interest" description="Disordered" evidence="1">
    <location>
        <begin position="435"/>
        <end position="486"/>
    </location>
</feature>
<organism evidence="2 3">
    <name type="scientific">Clathrus columnatus</name>
    <dbReference type="NCBI Taxonomy" id="1419009"/>
    <lineage>
        <taxon>Eukaryota</taxon>
        <taxon>Fungi</taxon>
        <taxon>Dikarya</taxon>
        <taxon>Basidiomycota</taxon>
        <taxon>Agaricomycotina</taxon>
        <taxon>Agaricomycetes</taxon>
        <taxon>Phallomycetidae</taxon>
        <taxon>Phallales</taxon>
        <taxon>Clathraceae</taxon>
        <taxon>Clathrus</taxon>
    </lineage>
</organism>
<feature type="compositionally biased region" description="Basic and acidic residues" evidence="1">
    <location>
        <begin position="609"/>
        <end position="622"/>
    </location>
</feature>
<dbReference type="EMBL" id="BPWL01000010">
    <property type="protein sequence ID" value="GJJ15057.1"/>
    <property type="molecule type" value="Genomic_DNA"/>
</dbReference>
<feature type="region of interest" description="Disordered" evidence="1">
    <location>
        <begin position="358"/>
        <end position="377"/>
    </location>
</feature>
<feature type="compositionally biased region" description="Basic residues" evidence="1">
    <location>
        <begin position="571"/>
        <end position="584"/>
    </location>
</feature>
<dbReference type="Proteomes" id="UP001050691">
    <property type="component" value="Unassembled WGS sequence"/>
</dbReference>
<feature type="compositionally biased region" description="Polar residues" evidence="1">
    <location>
        <begin position="328"/>
        <end position="346"/>
    </location>
</feature>
<dbReference type="AlphaFoldDB" id="A0AAV5AMU9"/>